<sequence>MRDFIKDLKKLVKTRYLSAMWPVGGITIIYIALVCILGFFSASIFSSMAMSMMMIMYGMTSPMALLAGLLEVLAGLAVAVALAFFYNFFTVGVQYAYQDRLVNPNQPVNAGSIWLHFKHLRKNQLWRIALYMGLFIFLWSLPLNIIADVVGGLTHNAMWLRGIQFLNDIVIAWKTIEYSQSYFLYREKQPQFLGQSMRHALTASRRFMGGRKWNYFLVMLVVVFVPIFVWAVIFGGLAFYGNYTATYVLTYIGLLITILGIVCYLPVVFAAQALYYVKSEEDPTQDVDEAFKDTFKPVAELTGEAYVHEVYAPKKEKKQPSPVAKKSKDHKPEAKKNDK</sequence>
<dbReference type="EMBL" id="AZGM01000013">
    <property type="protein sequence ID" value="KRM30222.1"/>
    <property type="molecule type" value="Genomic_DNA"/>
</dbReference>
<feature type="compositionally biased region" description="Basic and acidic residues" evidence="1">
    <location>
        <begin position="330"/>
        <end position="339"/>
    </location>
</feature>
<keyword evidence="2" id="KW-1133">Transmembrane helix</keyword>
<feature type="transmembrane region" description="Helical" evidence="2">
    <location>
        <begin position="21"/>
        <end position="45"/>
    </location>
</feature>
<feature type="transmembrane region" description="Helical" evidence="2">
    <location>
        <begin position="128"/>
        <end position="146"/>
    </location>
</feature>
<comment type="caution">
    <text evidence="3">The sequence shown here is derived from an EMBL/GenBank/DDBJ whole genome shotgun (WGS) entry which is preliminary data.</text>
</comment>
<proteinExistence type="predicted"/>
<gene>
    <name evidence="3" type="ORF">FD32_GL000411</name>
</gene>
<feature type="transmembrane region" description="Helical" evidence="2">
    <location>
        <begin position="252"/>
        <end position="277"/>
    </location>
</feature>
<evidence type="ECO:0000256" key="1">
    <source>
        <dbReference type="SAM" id="MobiDB-lite"/>
    </source>
</evidence>
<feature type="region of interest" description="Disordered" evidence="1">
    <location>
        <begin position="310"/>
        <end position="339"/>
    </location>
</feature>
<feature type="transmembrane region" description="Helical" evidence="2">
    <location>
        <begin position="215"/>
        <end position="240"/>
    </location>
</feature>
<reference evidence="3 4" key="1">
    <citation type="journal article" date="2015" name="Genome Announc.">
        <title>Expanding the biotechnology potential of lactobacilli through comparative genomics of 213 strains and associated genera.</title>
        <authorList>
            <person name="Sun Z."/>
            <person name="Harris H.M."/>
            <person name="McCann A."/>
            <person name="Guo C."/>
            <person name="Argimon S."/>
            <person name="Zhang W."/>
            <person name="Yang X."/>
            <person name="Jeffery I.B."/>
            <person name="Cooney J.C."/>
            <person name="Kagawa T.F."/>
            <person name="Liu W."/>
            <person name="Song Y."/>
            <person name="Salvetti E."/>
            <person name="Wrobel A."/>
            <person name="Rasinkangas P."/>
            <person name="Parkhill J."/>
            <person name="Rea M.C."/>
            <person name="O'Sullivan O."/>
            <person name="Ritari J."/>
            <person name="Douillard F.P."/>
            <person name="Paul Ross R."/>
            <person name="Yang R."/>
            <person name="Briner A.E."/>
            <person name="Felis G.E."/>
            <person name="de Vos W.M."/>
            <person name="Barrangou R."/>
            <person name="Klaenhammer T.R."/>
            <person name="Caufield P.W."/>
            <person name="Cui Y."/>
            <person name="Zhang H."/>
            <person name="O'Toole P.W."/>
        </authorList>
    </citation>
    <scope>NUCLEOTIDE SEQUENCE [LARGE SCALE GENOMIC DNA]</scope>
    <source>
        <strain evidence="3 4">DSM 6035</strain>
    </source>
</reference>
<feature type="transmembrane region" description="Helical" evidence="2">
    <location>
        <begin position="65"/>
        <end position="89"/>
    </location>
</feature>
<evidence type="ECO:0000256" key="2">
    <source>
        <dbReference type="SAM" id="Phobius"/>
    </source>
</evidence>
<dbReference type="Proteomes" id="UP000051412">
    <property type="component" value="Unassembled WGS sequence"/>
</dbReference>
<accession>A0A0R1XJ97</accession>
<name>A0A0R1XJ97_9LACO</name>
<dbReference type="PATRIC" id="fig|1423782.4.peg.423"/>
<organism evidence="3 4">
    <name type="scientific">Limosilactobacillus panis DSM 6035</name>
    <dbReference type="NCBI Taxonomy" id="1423782"/>
    <lineage>
        <taxon>Bacteria</taxon>
        <taxon>Bacillati</taxon>
        <taxon>Bacillota</taxon>
        <taxon>Bacilli</taxon>
        <taxon>Lactobacillales</taxon>
        <taxon>Lactobacillaceae</taxon>
        <taxon>Limosilactobacillus</taxon>
    </lineage>
</organism>
<protein>
    <submittedName>
        <fullName evidence="3">Uncharacterized protein</fullName>
    </submittedName>
</protein>
<keyword evidence="4" id="KW-1185">Reference proteome</keyword>
<evidence type="ECO:0000313" key="3">
    <source>
        <dbReference type="EMBL" id="KRM30222.1"/>
    </source>
</evidence>
<keyword evidence="2" id="KW-0472">Membrane</keyword>
<keyword evidence="2" id="KW-0812">Transmembrane</keyword>
<evidence type="ECO:0000313" key="4">
    <source>
        <dbReference type="Proteomes" id="UP000051412"/>
    </source>
</evidence>
<dbReference type="AlphaFoldDB" id="A0A0R1XJ97"/>